<reference evidence="1 2" key="1">
    <citation type="submission" date="2019-02" db="EMBL/GenBank/DDBJ databases">
        <title>Planctomycetal bacteria perform biofilm scaping via a novel small molecule.</title>
        <authorList>
            <person name="Jeske O."/>
            <person name="Boedeker C."/>
            <person name="Wiegand S."/>
            <person name="Breitling P."/>
            <person name="Kallscheuer N."/>
            <person name="Jogler M."/>
            <person name="Rohde M."/>
            <person name="Petersen J."/>
            <person name="Medema M.H."/>
            <person name="Surup F."/>
            <person name="Jogler C."/>
        </authorList>
    </citation>
    <scope>NUCLEOTIDE SEQUENCE [LARGE SCALE GENOMIC DNA]</scope>
    <source>
        <strain evidence="1 2">Mal15</strain>
    </source>
</reference>
<dbReference type="Proteomes" id="UP000321353">
    <property type="component" value="Chromosome"/>
</dbReference>
<evidence type="ECO:0000313" key="1">
    <source>
        <dbReference type="EMBL" id="QEF97876.1"/>
    </source>
</evidence>
<organism evidence="1 2">
    <name type="scientific">Stieleria maiorica</name>
    <dbReference type="NCBI Taxonomy" id="2795974"/>
    <lineage>
        <taxon>Bacteria</taxon>
        <taxon>Pseudomonadati</taxon>
        <taxon>Planctomycetota</taxon>
        <taxon>Planctomycetia</taxon>
        <taxon>Pirellulales</taxon>
        <taxon>Pirellulaceae</taxon>
        <taxon>Stieleria</taxon>
    </lineage>
</organism>
<dbReference type="EMBL" id="CP036264">
    <property type="protein sequence ID" value="QEF97876.1"/>
    <property type="molecule type" value="Genomic_DNA"/>
</dbReference>
<protein>
    <submittedName>
        <fullName evidence="1">Uncharacterized protein</fullName>
    </submittedName>
</protein>
<gene>
    <name evidence="1" type="ORF">Mal15_19220</name>
</gene>
<proteinExistence type="predicted"/>
<sequence length="88" mass="9647">MELIVTPSGNCRCVYGEDVDLSVIGKLSIQRGSHVEPDENGQWMADLSPVDGPSLGPFGNRSEALRAEVAWLHQHWLLPAPEEALHTD</sequence>
<dbReference type="RefSeq" id="WP_147867483.1">
    <property type="nucleotide sequence ID" value="NZ_CP036264.1"/>
</dbReference>
<keyword evidence="2" id="KW-1185">Reference proteome</keyword>
<evidence type="ECO:0000313" key="2">
    <source>
        <dbReference type="Proteomes" id="UP000321353"/>
    </source>
</evidence>
<accession>A0A5B9MCD4</accession>
<dbReference type="KEGG" id="smam:Mal15_19220"/>
<dbReference type="AlphaFoldDB" id="A0A5B9MCD4"/>
<name>A0A5B9MCD4_9BACT</name>